<dbReference type="EMBL" id="JAMQYH010000003">
    <property type="protein sequence ID" value="KAJ1695986.1"/>
    <property type="molecule type" value="Genomic_DNA"/>
</dbReference>
<dbReference type="PROSITE" id="PS50097">
    <property type="entry name" value="BTB"/>
    <property type="match status" value="1"/>
</dbReference>
<comment type="similarity">
    <text evidence="2">Belongs to the Tdpoz family.</text>
</comment>
<dbReference type="Proteomes" id="UP001151287">
    <property type="component" value="Unassembled WGS sequence"/>
</dbReference>
<accession>A0A9Q0CLA5</accession>
<dbReference type="Gene3D" id="1.25.40.420">
    <property type="match status" value="1"/>
</dbReference>
<protein>
    <recommendedName>
        <fullName evidence="4">BTB domain-containing protein</fullName>
    </recommendedName>
</protein>
<evidence type="ECO:0000256" key="1">
    <source>
        <dbReference type="ARBA" id="ARBA00004906"/>
    </source>
</evidence>
<dbReference type="Gene3D" id="2.60.210.10">
    <property type="entry name" value="Apoptosis, Tumor Necrosis Factor Receptor Associated Protein 2, Chain A"/>
    <property type="match status" value="1"/>
</dbReference>
<dbReference type="OrthoDB" id="6359816at2759"/>
<dbReference type="InterPro" id="IPR008974">
    <property type="entry name" value="TRAF-like"/>
</dbReference>
<evidence type="ECO:0000256" key="3">
    <source>
        <dbReference type="SAM" id="MobiDB-lite"/>
    </source>
</evidence>
<evidence type="ECO:0000313" key="6">
    <source>
        <dbReference type="Proteomes" id="UP001151287"/>
    </source>
</evidence>
<name>A0A9Q0CLA5_9POAL</name>
<dbReference type="PANTHER" id="PTHR26379:SF187">
    <property type="entry name" value="OS07G0655300 PROTEIN"/>
    <property type="match status" value="1"/>
</dbReference>
<dbReference type="SUPFAM" id="SSF54695">
    <property type="entry name" value="POZ domain"/>
    <property type="match status" value="1"/>
</dbReference>
<dbReference type="InterPro" id="IPR056423">
    <property type="entry name" value="BACK_BPM_SPOP"/>
</dbReference>
<gene>
    <name evidence="5" type="ORF">LUZ63_012684</name>
</gene>
<dbReference type="SMART" id="SM00225">
    <property type="entry name" value="BTB"/>
    <property type="match status" value="1"/>
</dbReference>
<reference evidence="5" key="1">
    <citation type="journal article" date="2022" name="Cell">
        <title>Repeat-based holocentromeres influence genome architecture and karyotype evolution.</title>
        <authorList>
            <person name="Hofstatter P.G."/>
            <person name="Thangavel G."/>
            <person name="Lux T."/>
            <person name="Neumann P."/>
            <person name="Vondrak T."/>
            <person name="Novak P."/>
            <person name="Zhang M."/>
            <person name="Costa L."/>
            <person name="Castellani M."/>
            <person name="Scott A."/>
            <person name="Toegelov H."/>
            <person name="Fuchs J."/>
            <person name="Mata-Sucre Y."/>
            <person name="Dias Y."/>
            <person name="Vanzela A.L.L."/>
            <person name="Huettel B."/>
            <person name="Almeida C.C.S."/>
            <person name="Simkova H."/>
            <person name="Souza G."/>
            <person name="Pedrosa-Harand A."/>
            <person name="Macas J."/>
            <person name="Mayer K.F.X."/>
            <person name="Houben A."/>
            <person name="Marques A."/>
        </authorList>
    </citation>
    <scope>NUCLEOTIDE SEQUENCE</scope>
    <source>
        <strain evidence="5">RhyBre1mFocal</strain>
    </source>
</reference>
<dbReference type="InterPro" id="IPR045005">
    <property type="entry name" value="BPM1-6"/>
</dbReference>
<feature type="region of interest" description="Disordered" evidence="3">
    <location>
        <begin position="1"/>
        <end position="21"/>
    </location>
</feature>
<dbReference type="InterPro" id="IPR000210">
    <property type="entry name" value="BTB/POZ_dom"/>
</dbReference>
<evidence type="ECO:0000313" key="5">
    <source>
        <dbReference type="EMBL" id="KAJ1695986.1"/>
    </source>
</evidence>
<evidence type="ECO:0000259" key="4">
    <source>
        <dbReference type="PROSITE" id="PS50097"/>
    </source>
</evidence>
<keyword evidence="6" id="KW-1185">Reference proteome</keyword>
<dbReference type="PANTHER" id="PTHR26379">
    <property type="entry name" value="BTB/POZ AND MATH DOMAIN-CONTAINING PROTEIN 1"/>
    <property type="match status" value="1"/>
</dbReference>
<organism evidence="5 6">
    <name type="scientific">Rhynchospora breviuscula</name>
    <dbReference type="NCBI Taxonomy" id="2022672"/>
    <lineage>
        <taxon>Eukaryota</taxon>
        <taxon>Viridiplantae</taxon>
        <taxon>Streptophyta</taxon>
        <taxon>Embryophyta</taxon>
        <taxon>Tracheophyta</taxon>
        <taxon>Spermatophyta</taxon>
        <taxon>Magnoliopsida</taxon>
        <taxon>Liliopsida</taxon>
        <taxon>Poales</taxon>
        <taxon>Cyperaceae</taxon>
        <taxon>Cyperoideae</taxon>
        <taxon>Rhynchosporeae</taxon>
        <taxon>Rhynchospora</taxon>
    </lineage>
</organism>
<sequence length="440" mass="49255">MVMAPSSSLSPANRDKPETENLESTIIARKVVESCKGSYPLKVVGYSSLCKTRIGDDGNNCLSSQVFSIGGFNWIAGCYPEYDQIVFVVRLVRSSNINIKDHVFIVKISLSILVQDGIKASSNYRYLQTDVVDLAEFNDDQFRHYYVGRKTLEAPVNLFLKNDSFTMRFTIEVMKEYVGLTEISKVQYFCSQLVQPSNLPHQLISLLETEEGADVSFQVDHETFHAHKFVLAARSPIFKAQLFGTATATGTNNTIEVEDMDAGTFHAMLHFIYSDSLPEFHDMIERNPLLDPAQRLLVAADRYGLERLKHICELKLYDLIDVGNLATVLTLAEQHNCSQLKAACIEFVKDPEILGAVVLTEGFEHMVKSYPAVLKQLRQKINHANSDSGSGSGSLQGNGKGKPWLFIARLIPSHFLFRFIIDAIGRFLRTLISEGNLAKE</sequence>
<dbReference type="CDD" id="cd00121">
    <property type="entry name" value="MATH"/>
    <property type="match status" value="1"/>
</dbReference>
<dbReference type="InterPro" id="IPR011333">
    <property type="entry name" value="SKP1/BTB/POZ_sf"/>
</dbReference>
<dbReference type="Pfam" id="PF22486">
    <property type="entry name" value="MATH_2"/>
    <property type="match status" value="1"/>
</dbReference>
<dbReference type="Pfam" id="PF24570">
    <property type="entry name" value="BACK_BPM_SPOP"/>
    <property type="match status" value="1"/>
</dbReference>
<proteinExistence type="inferred from homology"/>
<feature type="domain" description="BTB" evidence="4">
    <location>
        <begin position="213"/>
        <end position="277"/>
    </location>
</feature>
<dbReference type="SUPFAM" id="SSF49599">
    <property type="entry name" value="TRAF domain-like"/>
    <property type="match status" value="1"/>
</dbReference>
<dbReference type="Pfam" id="PF00651">
    <property type="entry name" value="BTB"/>
    <property type="match status" value="1"/>
</dbReference>
<comment type="caution">
    <text evidence="5">The sequence shown here is derived from an EMBL/GenBank/DDBJ whole genome shotgun (WGS) entry which is preliminary data.</text>
</comment>
<dbReference type="Gene3D" id="3.30.710.10">
    <property type="entry name" value="Potassium Channel Kv1.1, Chain A"/>
    <property type="match status" value="1"/>
</dbReference>
<comment type="pathway">
    <text evidence="1">Protein modification; protein ubiquitination.</text>
</comment>
<dbReference type="InterPro" id="IPR002083">
    <property type="entry name" value="MATH/TRAF_dom"/>
</dbReference>
<dbReference type="AlphaFoldDB" id="A0A9Q0CLA5"/>
<dbReference type="GO" id="GO:0016567">
    <property type="term" value="P:protein ubiquitination"/>
    <property type="evidence" value="ECO:0007669"/>
    <property type="project" value="InterPro"/>
</dbReference>
<evidence type="ECO:0000256" key="2">
    <source>
        <dbReference type="ARBA" id="ARBA00010846"/>
    </source>
</evidence>
<feature type="compositionally biased region" description="Polar residues" evidence="3">
    <location>
        <begin position="1"/>
        <end position="11"/>
    </location>
</feature>